<gene>
    <name evidence="1" type="ORF">SS50377_13557</name>
    <name evidence="2" type="ORF">SS50377_23797</name>
</gene>
<evidence type="ECO:0000313" key="3">
    <source>
        <dbReference type="Proteomes" id="UP000018208"/>
    </source>
</evidence>
<dbReference type="Proteomes" id="UP000018208">
    <property type="component" value="Unassembled WGS sequence"/>
</dbReference>
<protein>
    <submittedName>
        <fullName evidence="2">FixW protein</fullName>
    </submittedName>
</protein>
<sequence length="248" mass="28324">MEFEPSLVPAGINYAASAQPSRPTTELPPIQQSKYTREQSNRVRHVNTFGYNNMPNRSNSIPDIESMAIINQNRPYEPGMPMVLIGLNTNSGDCRNIAPYFLQIHKKFQRIYFLLVSYQPYDNIINTFANIPELLQLNVSHDAHGSFKAFLAQMNKLSIPHVFIFNLSRTLIWDGHPQSMALGTNLMRLNGQVAIHNNMRAVSPSRVQEWRARGMSPQRCRSVATTWRSDEELYASKSIAELKTMRLE</sequence>
<keyword evidence="3" id="KW-1185">Reference proteome</keyword>
<reference evidence="1 2" key="1">
    <citation type="journal article" date="2014" name="PLoS Genet.">
        <title>The Genome of Spironucleus salmonicida Highlights a Fish Pathogen Adapted to Fluctuating Environments.</title>
        <authorList>
            <person name="Xu F."/>
            <person name="Jerlstrom-Hultqvist J."/>
            <person name="Einarsson E."/>
            <person name="Astvaldsson A."/>
            <person name="Svard S.G."/>
            <person name="Andersson J.O."/>
        </authorList>
    </citation>
    <scope>NUCLEOTIDE SEQUENCE</scope>
    <source>
        <strain evidence="2">ATCC 50377</strain>
    </source>
</reference>
<organism evidence="1">
    <name type="scientific">Spironucleus salmonicida</name>
    <dbReference type="NCBI Taxonomy" id="348837"/>
    <lineage>
        <taxon>Eukaryota</taxon>
        <taxon>Metamonada</taxon>
        <taxon>Diplomonadida</taxon>
        <taxon>Hexamitidae</taxon>
        <taxon>Hexamitinae</taxon>
        <taxon>Spironucleus</taxon>
    </lineage>
</organism>
<dbReference type="SUPFAM" id="SSF52833">
    <property type="entry name" value="Thioredoxin-like"/>
    <property type="match status" value="1"/>
</dbReference>
<name>V6LPE0_9EUKA</name>
<evidence type="ECO:0000313" key="2">
    <source>
        <dbReference type="EMBL" id="KAH0573862.1"/>
    </source>
</evidence>
<dbReference type="InterPro" id="IPR036249">
    <property type="entry name" value="Thioredoxin-like_sf"/>
</dbReference>
<dbReference type="EMBL" id="KI546074">
    <property type="protein sequence ID" value="EST46475.1"/>
    <property type="molecule type" value="Genomic_DNA"/>
</dbReference>
<dbReference type="VEuPathDB" id="GiardiaDB:SS50377_23797"/>
<evidence type="ECO:0000313" key="1">
    <source>
        <dbReference type="EMBL" id="EST46475.1"/>
    </source>
</evidence>
<proteinExistence type="predicted"/>
<reference evidence="2" key="2">
    <citation type="submission" date="2020-12" db="EMBL/GenBank/DDBJ databases">
        <title>New Spironucleus salmonicida genome in near-complete chromosomes.</title>
        <authorList>
            <person name="Xu F."/>
            <person name="Kurt Z."/>
            <person name="Jimenez-Gonzalez A."/>
            <person name="Astvaldsson A."/>
            <person name="Andersson J.O."/>
            <person name="Svard S.G."/>
        </authorList>
    </citation>
    <scope>NUCLEOTIDE SEQUENCE</scope>
    <source>
        <strain evidence="2">ATCC 50377</strain>
    </source>
</reference>
<dbReference type="AlphaFoldDB" id="V6LPE0"/>
<accession>V6LPE0</accession>
<dbReference type="EMBL" id="AUWU02000004">
    <property type="protein sequence ID" value="KAH0573862.1"/>
    <property type="molecule type" value="Genomic_DNA"/>
</dbReference>